<dbReference type="EMBL" id="JAANQT010000094">
    <property type="protein sequence ID" value="KAG1314680.1"/>
    <property type="molecule type" value="Genomic_DNA"/>
</dbReference>
<dbReference type="Gene3D" id="3.30.420.10">
    <property type="entry name" value="Ribonuclease H-like superfamily/Ribonuclease H"/>
    <property type="match status" value="1"/>
</dbReference>
<evidence type="ECO:0000313" key="2">
    <source>
        <dbReference type="Proteomes" id="UP000716291"/>
    </source>
</evidence>
<keyword evidence="2" id="KW-1185">Reference proteome</keyword>
<organism evidence="1 2">
    <name type="scientific">Rhizopus oryzae</name>
    <name type="common">Mucormycosis agent</name>
    <name type="synonym">Rhizopus arrhizus var. delemar</name>
    <dbReference type="NCBI Taxonomy" id="64495"/>
    <lineage>
        <taxon>Eukaryota</taxon>
        <taxon>Fungi</taxon>
        <taxon>Fungi incertae sedis</taxon>
        <taxon>Mucoromycota</taxon>
        <taxon>Mucoromycotina</taxon>
        <taxon>Mucoromycetes</taxon>
        <taxon>Mucorales</taxon>
        <taxon>Mucorineae</taxon>
        <taxon>Rhizopodaceae</taxon>
        <taxon>Rhizopus</taxon>
    </lineage>
</organism>
<protein>
    <recommendedName>
        <fullName evidence="3">Tc1-like transposase DDE domain-containing protein</fullName>
    </recommendedName>
</protein>
<dbReference type="AlphaFoldDB" id="A0A9P7BX74"/>
<sequence length="222" mass="25484">MSIFFLNYIDENPSAILTEVVEHLLKSFVGLNISRSTVYNLMTTQCNISIKQAQFQPVERNSEEKIQQRCDWIQRWQQTDLDFTTNCAFLDESAFHIKLRRGMAWLKKGASAIVTMPTTKANATLILNAISATGLTNVSLRFPKHIKKRKLVYKTDIYSVGTVTGQYLNFLKAALNEMDSYPEMKGHYLVMNNAPIHISTDIGKYIHTRGYRYVYLPPYSLN</sequence>
<dbReference type="GO" id="GO:0003676">
    <property type="term" value="F:nucleic acid binding"/>
    <property type="evidence" value="ECO:0007669"/>
    <property type="project" value="InterPro"/>
</dbReference>
<comment type="caution">
    <text evidence="1">The sequence shown here is derived from an EMBL/GenBank/DDBJ whole genome shotgun (WGS) entry which is preliminary data.</text>
</comment>
<dbReference type="Proteomes" id="UP000716291">
    <property type="component" value="Unassembled WGS sequence"/>
</dbReference>
<dbReference type="InterPro" id="IPR036397">
    <property type="entry name" value="RNaseH_sf"/>
</dbReference>
<evidence type="ECO:0000313" key="1">
    <source>
        <dbReference type="EMBL" id="KAG1314680.1"/>
    </source>
</evidence>
<evidence type="ECO:0008006" key="3">
    <source>
        <dbReference type="Google" id="ProtNLM"/>
    </source>
</evidence>
<accession>A0A9P7BX74</accession>
<name>A0A9P7BX74_RHIOR</name>
<reference evidence="1" key="1">
    <citation type="journal article" date="2020" name="Microb. Genom.">
        <title>Genetic diversity of clinical and environmental Mucorales isolates obtained from an investigation of mucormycosis cases among solid organ transplant recipients.</title>
        <authorList>
            <person name="Nguyen M.H."/>
            <person name="Kaul D."/>
            <person name="Muto C."/>
            <person name="Cheng S.J."/>
            <person name="Richter R.A."/>
            <person name="Bruno V.M."/>
            <person name="Liu G."/>
            <person name="Beyhan S."/>
            <person name="Sundermann A.J."/>
            <person name="Mounaud S."/>
            <person name="Pasculle A.W."/>
            <person name="Nierman W.C."/>
            <person name="Driscoll E."/>
            <person name="Cumbie R."/>
            <person name="Clancy C.J."/>
            <person name="Dupont C.L."/>
        </authorList>
    </citation>
    <scope>NUCLEOTIDE SEQUENCE</scope>
    <source>
        <strain evidence="1">GL11</strain>
    </source>
</reference>
<gene>
    <name evidence="1" type="ORF">G6F64_001278</name>
</gene>
<proteinExistence type="predicted"/>